<keyword evidence="2 5" id="KW-0812">Transmembrane</keyword>
<evidence type="ECO:0000256" key="2">
    <source>
        <dbReference type="ARBA" id="ARBA00022692"/>
    </source>
</evidence>
<evidence type="ECO:0000256" key="5">
    <source>
        <dbReference type="SAM" id="Phobius"/>
    </source>
</evidence>
<dbReference type="Pfam" id="PF03647">
    <property type="entry name" value="Tmemb_14"/>
    <property type="match status" value="1"/>
</dbReference>
<comment type="caution">
    <text evidence="6">The sequence shown here is derived from an EMBL/GenBank/DDBJ whole genome shotgun (WGS) entry which is preliminary data.</text>
</comment>
<gene>
    <name evidence="6" type="ORF">G4L39_01190</name>
</gene>
<accession>A0A6M1RK36</accession>
<evidence type="ECO:0000256" key="4">
    <source>
        <dbReference type="ARBA" id="ARBA00023136"/>
    </source>
</evidence>
<dbReference type="EMBL" id="JAAKYA010000006">
    <property type="protein sequence ID" value="NGO38013.1"/>
    <property type="molecule type" value="Genomic_DNA"/>
</dbReference>
<dbReference type="GO" id="GO:0016020">
    <property type="term" value="C:membrane"/>
    <property type="evidence" value="ECO:0007669"/>
    <property type="project" value="UniProtKB-SubCell"/>
</dbReference>
<sequence>MTPDRVLWVYIVLLVVGGLVGWLKAGSKVSLIVSVLFAAALSACAMGWITVPLGPDLLLIVLLLLFGWRLLQSKKFMPSGLMLALTVVALALRHWRW</sequence>
<dbReference type="AlphaFoldDB" id="A0A6M1RK36"/>
<organism evidence="6 7">
    <name type="scientific">Limisphaera ngatamarikiensis</name>
    <dbReference type="NCBI Taxonomy" id="1324935"/>
    <lineage>
        <taxon>Bacteria</taxon>
        <taxon>Pseudomonadati</taxon>
        <taxon>Verrucomicrobiota</taxon>
        <taxon>Verrucomicrobiia</taxon>
        <taxon>Limisphaerales</taxon>
        <taxon>Limisphaeraceae</taxon>
        <taxon>Limisphaera</taxon>
    </lineage>
</organism>
<protein>
    <submittedName>
        <fullName evidence="6">Uncharacterized protein</fullName>
    </submittedName>
</protein>
<name>A0A6M1RK36_9BACT</name>
<evidence type="ECO:0000313" key="7">
    <source>
        <dbReference type="Proteomes" id="UP000477311"/>
    </source>
</evidence>
<keyword evidence="4 5" id="KW-0472">Membrane</keyword>
<evidence type="ECO:0000313" key="6">
    <source>
        <dbReference type="EMBL" id="NGO38013.1"/>
    </source>
</evidence>
<feature type="transmembrane region" description="Helical" evidence="5">
    <location>
        <begin position="30"/>
        <end position="49"/>
    </location>
</feature>
<keyword evidence="7" id="KW-1185">Reference proteome</keyword>
<dbReference type="Proteomes" id="UP000477311">
    <property type="component" value="Unassembled WGS sequence"/>
</dbReference>
<dbReference type="Gene3D" id="1.10.10.1740">
    <property type="entry name" value="Transmembrane protein 14-like"/>
    <property type="match status" value="1"/>
</dbReference>
<dbReference type="InterPro" id="IPR005349">
    <property type="entry name" value="TMEM14"/>
</dbReference>
<evidence type="ECO:0000256" key="1">
    <source>
        <dbReference type="ARBA" id="ARBA00004370"/>
    </source>
</evidence>
<feature type="transmembrane region" description="Helical" evidence="5">
    <location>
        <begin position="6"/>
        <end position="23"/>
    </location>
</feature>
<dbReference type="RefSeq" id="WP_165105289.1">
    <property type="nucleotide sequence ID" value="NZ_JAAKYA010000006.1"/>
</dbReference>
<feature type="transmembrane region" description="Helical" evidence="5">
    <location>
        <begin position="76"/>
        <end position="95"/>
    </location>
</feature>
<evidence type="ECO:0000256" key="3">
    <source>
        <dbReference type="ARBA" id="ARBA00022989"/>
    </source>
</evidence>
<keyword evidence="3 5" id="KW-1133">Transmembrane helix</keyword>
<reference evidence="6 7" key="1">
    <citation type="submission" date="2020-02" db="EMBL/GenBank/DDBJ databases">
        <title>Draft genome sequence of Limisphaera ngatamarikiensis NGM72.4T, a thermophilic Verrucomicrobia grouped in subdivision 3.</title>
        <authorList>
            <person name="Carere C.R."/>
            <person name="Steen J."/>
            <person name="Hugenholtz P."/>
            <person name="Stott M.B."/>
        </authorList>
    </citation>
    <scope>NUCLEOTIDE SEQUENCE [LARGE SCALE GENOMIC DNA]</scope>
    <source>
        <strain evidence="6 7">NGM72.4</strain>
    </source>
</reference>
<dbReference type="InterPro" id="IPR044890">
    <property type="entry name" value="TMEM14_sf"/>
</dbReference>
<comment type="subcellular location">
    <subcellularLocation>
        <location evidence="1">Membrane</location>
    </subcellularLocation>
</comment>
<proteinExistence type="predicted"/>